<name>A0A318K2L6_9BURK</name>
<organism evidence="15 16">
    <name type="scientific">Undibacterium pigrum</name>
    <dbReference type="NCBI Taxonomy" id="401470"/>
    <lineage>
        <taxon>Bacteria</taxon>
        <taxon>Pseudomonadati</taxon>
        <taxon>Pseudomonadota</taxon>
        <taxon>Betaproteobacteria</taxon>
        <taxon>Burkholderiales</taxon>
        <taxon>Oxalobacteraceae</taxon>
        <taxon>Undibacterium</taxon>
    </lineage>
</organism>
<accession>A0A318K2L6</accession>
<dbReference type="Pfam" id="PF18921">
    <property type="entry name" value="Cyanophycin_syn"/>
    <property type="match status" value="1"/>
</dbReference>
<evidence type="ECO:0000256" key="11">
    <source>
        <dbReference type="ARBA" id="ARBA00048094"/>
    </source>
</evidence>
<dbReference type="Pfam" id="PF02786">
    <property type="entry name" value="CPSase_L_D2"/>
    <property type="match status" value="1"/>
</dbReference>
<dbReference type="EMBL" id="QJKB01000001">
    <property type="protein sequence ID" value="PXX47544.1"/>
    <property type="molecule type" value="Genomic_DNA"/>
</dbReference>
<evidence type="ECO:0000256" key="10">
    <source>
        <dbReference type="ARBA" id="ARBA00031353"/>
    </source>
</evidence>
<dbReference type="Gene3D" id="3.30.470.20">
    <property type="entry name" value="ATP-grasp fold, B domain"/>
    <property type="match status" value="2"/>
</dbReference>
<dbReference type="GO" id="GO:0005524">
    <property type="term" value="F:ATP binding"/>
    <property type="evidence" value="ECO:0007669"/>
    <property type="project" value="UniProtKB-UniRule"/>
</dbReference>
<dbReference type="SUPFAM" id="SSF56059">
    <property type="entry name" value="Glutathione synthetase ATP-binding domain-like"/>
    <property type="match status" value="1"/>
</dbReference>
<keyword evidence="7" id="KW-0436">Ligase</keyword>
<dbReference type="InterPro" id="IPR005479">
    <property type="entry name" value="CPAse_ATP-bd"/>
</dbReference>
<evidence type="ECO:0000256" key="2">
    <source>
        <dbReference type="ARBA" id="ARBA00009060"/>
    </source>
</evidence>
<comment type="function">
    <text evidence="1">Catalyzes the ATP-dependent polymerization of arginine and aspartate to multi-L-arginyl-poly-L-aspartic acid (cyanophycin; a water-insoluble reserve polymer).</text>
</comment>
<comment type="similarity">
    <text evidence="2">In the C-terminal section; belongs to the MurCDEF family.</text>
</comment>
<protein>
    <recommendedName>
        <fullName evidence="6">Cyanophycin synthetase</fullName>
        <ecNumber evidence="5">6.3.2.29</ecNumber>
        <ecNumber evidence="4">6.3.2.30</ecNumber>
    </recommendedName>
    <alternativeName>
        <fullName evidence="10">Cyanophycin synthase</fullName>
    </alternativeName>
</protein>
<evidence type="ECO:0000256" key="4">
    <source>
        <dbReference type="ARBA" id="ARBA00012968"/>
    </source>
</evidence>
<dbReference type="Gene3D" id="3.40.1190.10">
    <property type="entry name" value="Mur-like, catalytic domain"/>
    <property type="match status" value="1"/>
</dbReference>
<dbReference type="PROSITE" id="PS50975">
    <property type="entry name" value="ATP_GRASP"/>
    <property type="match status" value="1"/>
</dbReference>
<dbReference type="InterPro" id="IPR044019">
    <property type="entry name" value="Cyanophycin_syn_N"/>
</dbReference>
<dbReference type="InterPro" id="IPR011761">
    <property type="entry name" value="ATP-grasp"/>
</dbReference>
<dbReference type="Pfam" id="PF08245">
    <property type="entry name" value="Mur_ligase_M"/>
    <property type="match status" value="1"/>
</dbReference>
<dbReference type="SUPFAM" id="SSF53244">
    <property type="entry name" value="MurD-like peptide ligases, peptide-binding domain"/>
    <property type="match status" value="1"/>
</dbReference>
<dbReference type="SMART" id="SM01209">
    <property type="entry name" value="GARS_A"/>
    <property type="match status" value="1"/>
</dbReference>
<dbReference type="InterPro" id="IPR011810">
    <property type="entry name" value="Cya_phycin_syn"/>
</dbReference>
<keyword evidence="16" id="KW-1185">Reference proteome</keyword>
<dbReference type="PANTHER" id="PTHR23135">
    <property type="entry name" value="MUR LIGASE FAMILY MEMBER"/>
    <property type="match status" value="1"/>
</dbReference>
<dbReference type="RefSeq" id="WP_110253901.1">
    <property type="nucleotide sequence ID" value="NZ_QJKB01000001.1"/>
</dbReference>
<evidence type="ECO:0000313" key="16">
    <source>
        <dbReference type="Proteomes" id="UP000247792"/>
    </source>
</evidence>
<evidence type="ECO:0000256" key="3">
    <source>
        <dbReference type="ARBA" id="ARBA00011738"/>
    </source>
</evidence>
<dbReference type="Proteomes" id="UP000247792">
    <property type="component" value="Unassembled WGS sequence"/>
</dbReference>
<comment type="caution">
    <text evidence="15">The sequence shown here is derived from an EMBL/GenBank/DDBJ whole genome shotgun (WGS) entry which is preliminary data.</text>
</comment>
<dbReference type="AlphaFoldDB" id="A0A318K2L6"/>
<dbReference type="PANTHER" id="PTHR23135:SF18">
    <property type="entry name" value="CYANOPHYCIN SYNTHETASE"/>
    <property type="match status" value="1"/>
</dbReference>
<reference evidence="15 16" key="1">
    <citation type="submission" date="2018-05" db="EMBL/GenBank/DDBJ databases">
        <title>Genomic Encyclopedia of Type Strains, Phase IV (KMG-IV): sequencing the most valuable type-strain genomes for metagenomic binning, comparative biology and taxonomic classification.</title>
        <authorList>
            <person name="Goeker M."/>
        </authorList>
    </citation>
    <scope>NUCLEOTIDE SEQUENCE [LARGE SCALE GENOMIC DNA]</scope>
    <source>
        <strain evidence="15 16">DSM 19792</strain>
    </source>
</reference>
<feature type="domain" description="ATP-grasp" evidence="14">
    <location>
        <begin position="209"/>
        <end position="462"/>
    </location>
</feature>
<keyword evidence="9 13" id="KW-0067">ATP-binding</keyword>
<evidence type="ECO:0000256" key="9">
    <source>
        <dbReference type="ARBA" id="ARBA00022840"/>
    </source>
</evidence>
<evidence type="ECO:0000256" key="7">
    <source>
        <dbReference type="ARBA" id="ARBA00022598"/>
    </source>
</evidence>
<evidence type="ECO:0000256" key="13">
    <source>
        <dbReference type="PROSITE-ProRule" id="PRU00409"/>
    </source>
</evidence>
<dbReference type="NCBIfam" id="NF010623">
    <property type="entry name" value="PRK14016.1"/>
    <property type="match status" value="1"/>
</dbReference>
<proteinExistence type="inferred from homology"/>
<dbReference type="GO" id="GO:0046872">
    <property type="term" value="F:metal ion binding"/>
    <property type="evidence" value="ECO:0007669"/>
    <property type="project" value="InterPro"/>
</dbReference>
<dbReference type="EC" id="6.3.2.29" evidence="5"/>
<evidence type="ECO:0000256" key="1">
    <source>
        <dbReference type="ARBA" id="ARBA00003184"/>
    </source>
</evidence>
<dbReference type="GO" id="GO:0071160">
    <property type="term" value="F:cyanophycin synthetase activity (L-aspartate-adding)"/>
    <property type="evidence" value="ECO:0007669"/>
    <property type="project" value="UniProtKB-EC"/>
</dbReference>
<evidence type="ECO:0000256" key="8">
    <source>
        <dbReference type="ARBA" id="ARBA00022741"/>
    </source>
</evidence>
<dbReference type="Gene3D" id="3.90.190.20">
    <property type="entry name" value="Mur ligase, C-terminal domain"/>
    <property type="match status" value="1"/>
</dbReference>
<dbReference type="NCBIfam" id="TIGR02068">
    <property type="entry name" value="cya_phycin_syn"/>
    <property type="match status" value="1"/>
</dbReference>
<evidence type="ECO:0000259" key="14">
    <source>
        <dbReference type="PROSITE" id="PS50975"/>
    </source>
</evidence>
<comment type="subunit">
    <text evidence="3">Homodimer.</text>
</comment>
<evidence type="ECO:0000256" key="6">
    <source>
        <dbReference type="ARBA" id="ARBA00022036"/>
    </source>
</evidence>
<dbReference type="GO" id="GO:0071161">
    <property type="term" value="F:cyanophycin synthetase activity (L-arginine-adding)"/>
    <property type="evidence" value="ECO:0007669"/>
    <property type="project" value="UniProtKB-EC"/>
</dbReference>
<comment type="catalytic activity">
    <reaction evidence="12">
        <text>[L-4-(L-arginin-2-N-yl)aspartate](n) + L-aspartate + ATP = [L-4-(L-arginin-2-N-yl)aspartate](n)-L-aspartate + ADP + phosphate + H(+)</text>
        <dbReference type="Rhea" id="RHEA:13277"/>
        <dbReference type="Rhea" id="RHEA-COMP:13728"/>
        <dbReference type="Rhea" id="RHEA-COMP:13733"/>
        <dbReference type="ChEBI" id="CHEBI:15378"/>
        <dbReference type="ChEBI" id="CHEBI:29991"/>
        <dbReference type="ChEBI" id="CHEBI:30616"/>
        <dbReference type="ChEBI" id="CHEBI:43474"/>
        <dbReference type="ChEBI" id="CHEBI:137986"/>
        <dbReference type="ChEBI" id="CHEBI:137990"/>
        <dbReference type="ChEBI" id="CHEBI:456216"/>
        <dbReference type="EC" id="6.3.2.29"/>
    </reaction>
</comment>
<comment type="catalytic activity">
    <reaction evidence="11">
        <text>[L-4-(L-arginin-2-N-yl)aspartate](n)-L-aspartate + L-arginine + ATP = [L-4-(L-arginin-2-N-yl)aspartate](n+1) + ADP + phosphate + H(+)</text>
        <dbReference type="Rhea" id="RHEA:23888"/>
        <dbReference type="Rhea" id="RHEA-COMP:13732"/>
        <dbReference type="Rhea" id="RHEA-COMP:13733"/>
        <dbReference type="ChEBI" id="CHEBI:15378"/>
        <dbReference type="ChEBI" id="CHEBI:30616"/>
        <dbReference type="ChEBI" id="CHEBI:32682"/>
        <dbReference type="ChEBI" id="CHEBI:43474"/>
        <dbReference type="ChEBI" id="CHEBI:137986"/>
        <dbReference type="ChEBI" id="CHEBI:137990"/>
        <dbReference type="ChEBI" id="CHEBI:456216"/>
        <dbReference type="EC" id="6.3.2.30"/>
    </reaction>
</comment>
<dbReference type="OrthoDB" id="9803907at2"/>
<sequence length="856" mass="91356">MEVSRIRALRGPNLWSHHTAVEAIVACTNEEMSIAGLNGFEDRLRALFPQLSILQPTGHDDAIPMAHVFELLTLGLQAEAGCPVTFSRTTQTLEAGIFQVVVEYSEEAVGRLAVELAEKIINAALKDQAFDLAAALEQLRDLDEDVRLGPSTGSIVNAAVARNIPYRRLTDGSLVAFGWGSRQRKIQAAEMDGTSAIAEAIAQDKELTKKLLHAAGVPVPLGRSVSDPDDAWAAALEIGLPVVVKPKDGNQGKGVTVNVTTREQLDAGFHAASEFRDDILVERFLPGNDFRLLVVGNKLVAAARRDPPQVVGDGKQSVRELVEQVNKDPRRGSGHSTSLTKIRFDDIALASLAKQGFVADSIPPKGQRVVLRNNANLSTGGAATDVTDDVHPEVAARAVAAAQMVGLDICGVDLVCDSVLKPIEQQNGGIVEVNAAPGLRMHLSPSFGKGRQVGEAIIASMFDDNDDGRIPIIAVTGTNGKTTTVRLIAHLLTASGLRTGMTNTDGVYVAGRQIDSGDCSGPRSARNVLSHPDVDAAVFETARGGVLREGLAYDRCQVAVVTNIGSGDHLGLNYITTVEDLAVLKRVIVQNVADNGYAVLNAADPIVAAMASNCPSAVIFFAADHQHPVMATHRAQGKRVVYIENGHLIAAEGKTRHSVPLADIPITRNGSIGFQVENVMASVAAAWAINIDWDSIRAGLLSFANEADNAPGRFNVFNFRGATLIADYGHNPDAILALVRAVETMPAKRRSVVISGAGDRRDQDIRQQTEILGESFDDVVLYQDQCQRGRADGEVVALLREGLKQASKTSRIDEINGEFIAIDLAMDRLEAGDLCLILIDQVEEALAHIAKRVAAG</sequence>
<dbReference type="EC" id="6.3.2.30" evidence="4"/>
<dbReference type="GO" id="GO:0004326">
    <property type="term" value="F:tetrahydrofolylpolyglutamate synthase activity"/>
    <property type="evidence" value="ECO:0007669"/>
    <property type="project" value="InterPro"/>
</dbReference>
<dbReference type="PROSITE" id="PS01011">
    <property type="entry name" value="FOLYLPOLYGLU_SYNT_1"/>
    <property type="match status" value="1"/>
</dbReference>
<evidence type="ECO:0000313" key="15">
    <source>
        <dbReference type="EMBL" id="PXX47544.1"/>
    </source>
</evidence>
<dbReference type="InterPro" id="IPR004101">
    <property type="entry name" value="Mur_ligase_C"/>
</dbReference>
<dbReference type="InterPro" id="IPR013221">
    <property type="entry name" value="Mur_ligase_cen"/>
</dbReference>
<dbReference type="InterPro" id="IPR036615">
    <property type="entry name" value="Mur_ligase_C_dom_sf"/>
</dbReference>
<keyword evidence="8 13" id="KW-0547">Nucleotide-binding</keyword>
<evidence type="ECO:0000256" key="5">
    <source>
        <dbReference type="ARBA" id="ARBA00013005"/>
    </source>
</evidence>
<dbReference type="InterPro" id="IPR036565">
    <property type="entry name" value="Mur-like_cat_sf"/>
</dbReference>
<dbReference type="InterPro" id="IPR018109">
    <property type="entry name" value="Folylpolyglutamate_synth_CS"/>
</dbReference>
<gene>
    <name evidence="15" type="ORF">DFR42_1011127</name>
</gene>
<dbReference type="Pfam" id="PF02875">
    <property type="entry name" value="Mur_ligase_C"/>
    <property type="match status" value="1"/>
</dbReference>
<dbReference type="SUPFAM" id="SSF53623">
    <property type="entry name" value="MurD-like peptide ligases, catalytic domain"/>
    <property type="match status" value="1"/>
</dbReference>
<evidence type="ECO:0000256" key="12">
    <source>
        <dbReference type="ARBA" id="ARBA00048425"/>
    </source>
</evidence>